<gene>
    <name evidence="2" type="ORF">PHPALM_7106</name>
</gene>
<keyword evidence="1" id="KW-0472">Membrane</keyword>
<sequence length="237" mass="26926">MDQFRNVRDEDLTNENGGKAICLLCQNLIPVRTIEHEEQKEVNKLIAKRIACHFRAMAMFRDLSTSSHINWAAWKWLYQTAHNYEPSLLALLFLFIEESKMILCAVAYITLCLVTFGQVVTAEVRKIGHWTFASSHNGRAITAALNDIMKEWELSKLYCTKLLRDGDAHMISAADLLNISSMACLTHLLHLVVAGAIITKMHDQSEGIPAWAVDVDDESAEPIVEHYEDEQLSRQDR</sequence>
<keyword evidence="1" id="KW-0812">Transmembrane</keyword>
<feature type="transmembrane region" description="Helical" evidence="1">
    <location>
        <begin position="179"/>
        <end position="198"/>
    </location>
</feature>
<evidence type="ECO:0000256" key="1">
    <source>
        <dbReference type="SAM" id="Phobius"/>
    </source>
</evidence>
<keyword evidence="1" id="KW-1133">Transmembrane helix</keyword>
<evidence type="ECO:0000313" key="2">
    <source>
        <dbReference type="EMBL" id="POM75750.1"/>
    </source>
</evidence>
<dbReference type="AlphaFoldDB" id="A0A2P4YD62"/>
<dbReference type="Proteomes" id="UP000237271">
    <property type="component" value="Unassembled WGS sequence"/>
</dbReference>
<dbReference type="EMBL" id="NCKW01003664">
    <property type="protein sequence ID" value="POM75750.1"/>
    <property type="molecule type" value="Genomic_DNA"/>
</dbReference>
<feature type="transmembrane region" description="Helical" evidence="1">
    <location>
        <begin position="101"/>
        <end position="120"/>
    </location>
</feature>
<dbReference type="OrthoDB" id="128110at2759"/>
<name>A0A2P4YD62_9STRA</name>
<proteinExistence type="predicted"/>
<comment type="caution">
    <text evidence="2">The sequence shown here is derived from an EMBL/GenBank/DDBJ whole genome shotgun (WGS) entry which is preliminary data.</text>
</comment>
<keyword evidence="3" id="KW-1185">Reference proteome</keyword>
<evidence type="ECO:0000313" key="3">
    <source>
        <dbReference type="Proteomes" id="UP000237271"/>
    </source>
</evidence>
<reference evidence="2 3" key="1">
    <citation type="journal article" date="2017" name="Genome Biol. Evol.">
        <title>Phytophthora megakarya and P. palmivora, closely related causal agents of cacao black pod rot, underwent increases in genome sizes and gene numbers by different mechanisms.</title>
        <authorList>
            <person name="Ali S.S."/>
            <person name="Shao J."/>
            <person name="Lary D.J."/>
            <person name="Kronmiller B."/>
            <person name="Shen D."/>
            <person name="Strem M.D."/>
            <person name="Amoako-Attah I."/>
            <person name="Akrofi A.Y."/>
            <person name="Begoude B.A."/>
            <person name="Ten Hoopen G.M."/>
            <person name="Coulibaly K."/>
            <person name="Kebe B.I."/>
            <person name="Melnick R.L."/>
            <person name="Guiltinan M.J."/>
            <person name="Tyler B.M."/>
            <person name="Meinhardt L.W."/>
            <person name="Bailey B.A."/>
        </authorList>
    </citation>
    <scope>NUCLEOTIDE SEQUENCE [LARGE SCALE GENOMIC DNA]</scope>
    <source>
        <strain evidence="3">sbr112.9</strain>
    </source>
</reference>
<protein>
    <submittedName>
        <fullName evidence="2">Uncharacterized protein</fullName>
    </submittedName>
</protein>
<organism evidence="2 3">
    <name type="scientific">Phytophthora palmivora</name>
    <dbReference type="NCBI Taxonomy" id="4796"/>
    <lineage>
        <taxon>Eukaryota</taxon>
        <taxon>Sar</taxon>
        <taxon>Stramenopiles</taxon>
        <taxon>Oomycota</taxon>
        <taxon>Peronosporomycetes</taxon>
        <taxon>Peronosporales</taxon>
        <taxon>Peronosporaceae</taxon>
        <taxon>Phytophthora</taxon>
    </lineage>
</organism>
<accession>A0A2P4YD62</accession>